<name>A0A0R3RVH1_9BILA</name>
<keyword evidence="3 5" id="KW-0808">Transferase</keyword>
<accession>A0A0R3RVH1</accession>
<dbReference type="InterPro" id="IPR004046">
    <property type="entry name" value="GST_C"/>
</dbReference>
<dbReference type="InterPro" id="IPR004045">
    <property type="entry name" value="Glutathione_S-Trfase_N"/>
</dbReference>
<dbReference type="CDD" id="cd03210">
    <property type="entry name" value="GST_C_Pi"/>
    <property type="match status" value="1"/>
</dbReference>
<keyword evidence="6" id="KW-0472">Membrane</keyword>
<evidence type="ECO:0000256" key="2">
    <source>
        <dbReference type="ARBA" id="ARBA00011738"/>
    </source>
</evidence>
<dbReference type="InterPro" id="IPR003082">
    <property type="entry name" value="GST_pi"/>
</dbReference>
<dbReference type="FunFam" id="3.40.30.10:FF:000168">
    <property type="entry name" value="Glutathione S-transferase 2"/>
    <property type="match status" value="1"/>
</dbReference>
<dbReference type="Pfam" id="PF02798">
    <property type="entry name" value="GST_N"/>
    <property type="match status" value="1"/>
</dbReference>
<feature type="transmembrane region" description="Helical" evidence="6">
    <location>
        <begin position="12"/>
        <end position="36"/>
    </location>
</feature>
<evidence type="ECO:0000256" key="3">
    <source>
        <dbReference type="ARBA" id="ARBA00022679"/>
    </source>
</evidence>
<feature type="domain" description="GST C-terminal" evidence="8">
    <location>
        <begin position="102"/>
        <end position="222"/>
    </location>
</feature>
<dbReference type="GO" id="GO:0005829">
    <property type="term" value="C:cytosol"/>
    <property type="evidence" value="ECO:0007669"/>
    <property type="project" value="TreeGrafter"/>
</dbReference>
<feature type="domain" description="GST N-terminal" evidence="7">
    <location>
        <begin position="23"/>
        <end position="100"/>
    </location>
</feature>
<dbReference type="InterPro" id="IPR010987">
    <property type="entry name" value="Glutathione-S-Trfase_C-like"/>
</dbReference>
<reference evidence="10" key="1">
    <citation type="submission" date="2017-02" db="UniProtKB">
        <authorList>
            <consortium name="WormBaseParasite"/>
        </authorList>
    </citation>
    <scope>IDENTIFICATION</scope>
</reference>
<dbReference type="InterPro" id="IPR040079">
    <property type="entry name" value="Glutathione_S-Trfase"/>
</dbReference>
<evidence type="ECO:0000259" key="8">
    <source>
        <dbReference type="PROSITE" id="PS50405"/>
    </source>
</evidence>
<protein>
    <recommendedName>
        <fullName evidence="5">Glutathione S-transferase</fullName>
        <ecNumber evidence="5">2.5.1.18</ecNumber>
    </recommendedName>
    <alternativeName>
        <fullName evidence="5">GST class-pi</fullName>
    </alternativeName>
</protein>
<dbReference type="FunFam" id="1.20.1050.10:FF:000020">
    <property type="entry name" value="Glutathione S-transferase P 1"/>
    <property type="match status" value="1"/>
</dbReference>
<dbReference type="Proteomes" id="UP000050640">
    <property type="component" value="Unplaced"/>
</dbReference>
<dbReference type="Gene3D" id="3.40.30.10">
    <property type="entry name" value="Glutaredoxin"/>
    <property type="match status" value="1"/>
</dbReference>
<dbReference type="PANTHER" id="PTHR11571">
    <property type="entry name" value="GLUTATHIONE S-TRANSFERASE"/>
    <property type="match status" value="1"/>
</dbReference>
<dbReference type="PROSITE" id="PS50405">
    <property type="entry name" value="GST_CTER"/>
    <property type="match status" value="1"/>
</dbReference>
<dbReference type="GO" id="GO:0004364">
    <property type="term" value="F:glutathione transferase activity"/>
    <property type="evidence" value="ECO:0007669"/>
    <property type="project" value="UniProtKB-UniRule"/>
</dbReference>
<dbReference type="PANTHER" id="PTHR11571:SF141">
    <property type="entry name" value="GLUTATHIONE S-TRANSFERASE"/>
    <property type="match status" value="1"/>
</dbReference>
<dbReference type="PROSITE" id="PS50404">
    <property type="entry name" value="GST_NTER"/>
    <property type="match status" value="1"/>
</dbReference>
<evidence type="ECO:0000259" key="7">
    <source>
        <dbReference type="PROSITE" id="PS50404"/>
    </source>
</evidence>
<dbReference type="SFLD" id="SFLDS00019">
    <property type="entry name" value="Glutathione_Transferase_(cytos"/>
    <property type="match status" value="1"/>
</dbReference>
<dbReference type="SUPFAM" id="SSF47616">
    <property type="entry name" value="GST C-terminal domain-like"/>
    <property type="match status" value="1"/>
</dbReference>
<proteinExistence type="inferred from homology"/>
<dbReference type="EC" id="2.5.1.18" evidence="5"/>
<evidence type="ECO:0000313" key="9">
    <source>
        <dbReference type="Proteomes" id="UP000050640"/>
    </source>
</evidence>
<keyword evidence="6" id="KW-1133">Transmembrane helix</keyword>
<evidence type="ECO:0000256" key="6">
    <source>
        <dbReference type="SAM" id="Phobius"/>
    </source>
</evidence>
<organism evidence="9 10">
    <name type="scientific">Elaeophora elaphi</name>
    <dbReference type="NCBI Taxonomy" id="1147741"/>
    <lineage>
        <taxon>Eukaryota</taxon>
        <taxon>Metazoa</taxon>
        <taxon>Ecdysozoa</taxon>
        <taxon>Nematoda</taxon>
        <taxon>Chromadorea</taxon>
        <taxon>Rhabditida</taxon>
        <taxon>Spirurina</taxon>
        <taxon>Spiruromorpha</taxon>
        <taxon>Filarioidea</taxon>
        <taxon>Onchocercidae</taxon>
        <taxon>Elaeophora</taxon>
    </lineage>
</organism>
<dbReference type="GO" id="GO:0006749">
    <property type="term" value="P:glutathione metabolic process"/>
    <property type="evidence" value="ECO:0007669"/>
    <property type="project" value="UniProtKB-UniRule"/>
</dbReference>
<dbReference type="AlphaFoldDB" id="A0A0R3RVH1"/>
<dbReference type="Pfam" id="PF14497">
    <property type="entry name" value="GST_C_3"/>
    <property type="match status" value="1"/>
</dbReference>
<dbReference type="SUPFAM" id="SSF52833">
    <property type="entry name" value="Thioredoxin-like"/>
    <property type="match status" value="1"/>
</dbReference>
<sequence length="230" mass="26996">MAILYNLYNLVHLVLVVFFIYSFTVPQIFFLVLGLAEPIRLLLVDQGVKFTDHRIEKSDFPAMKSQFHFGQLPCLYEDDQQIVQSGAILRHLARKYNLNGENELETTYIDMFYEGLRDLHTKYTKMIYMAYETEKDPYIKDTLPVELAKFEKLLATRGDGKNFILGDKISFADFVLFEELDIHQILDPHCLDKFPLLKAYRQRMKERPRLKEYCEQRNAAKIPVNGNGKQ</sequence>
<evidence type="ECO:0000313" key="10">
    <source>
        <dbReference type="WBParaSite" id="EEL_0000610701-mRNA-1"/>
    </source>
</evidence>
<keyword evidence="6" id="KW-0812">Transmembrane</keyword>
<dbReference type="InterPro" id="IPR050213">
    <property type="entry name" value="GST_superfamily"/>
</dbReference>
<dbReference type="Gene3D" id="1.20.1050.10">
    <property type="match status" value="1"/>
</dbReference>
<dbReference type="WBParaSite" id="EEL_0000610701-mRNA-1">
    <property type="protein sequence ID" value="EEL_0000610701-mRNA-1"/>
    <property type="gene ID" value="EEL_0000610701"/>
</dbReference>
<comment type="subunit">
    <text evidence="2 5">Homodimer.</text>
</comment>
<comment type="catalytic activity">
    <reaction evidence="4 5">
        <text>RX + glutathione = an S-substituted glutathione + a halide anion + H(+)</text>
        <dbReference type="Rhea" id="RHEA:16437"/>
        <dbReference type="ChEBI" id="CHEBI:15378"/>
        <dbReference type="ChEBI" id="CHEBI:16042"/>
        <dbReference type="ChEBI" id="CHEBI:17792"/>
        <dbReference type="ChEBI" id="CHEBI:57925"/>
        <dbReference type="ChEBI" id="CHEBI:90779"/>
        <dbReference type="EC" id="2.5.1.18"/>
    </reaction>
</comment>
<keyword evidence="9" id="KW-1185">Reference proteome</keyword>
<dbReference type="PRINTS" id="PR01268">
    <property type="entry name" value="GSTRNSFRASEP"/>
</dbReference>
<evidence type="ECO:0000256" key="1">
    <source>
        <dbReference type="ARBA" id="ARBA00007297"/>
    </source>
</evidence>
<dbReference type="InterPro" id="IPR036249">
    <property type="entry name" value="Thioredoxin-like_sf"/>
</dbReference>
<evidence type="ECO:0000256" key="5">
    <source>
        <dbReference type="RuleBase" id="RU368105"/>
    </source>
</evidence>
<comment type="similarity">
    <text evidence="1 5">Belongs to the GST superfamily. Pi family.</text>
</comment>
<dbReference type="InterPro" id="IPR036282">
    <property type="entry name" value="Glutathione-S-Trfase_C_sf"/>
</dbReference>
<dbReference type="STRING" id="1147741.A0A0R3RVH1"/>
<comment type="function">
    <text evidence="5">Conjugation of reduced glutathione to a wide number of exogenous and endogenous hydrophobic electrophiles.</text>
</comment>
<evidence type="ECO:0000256" key="4">
    <source>
        <dbReference type="ARBA" id="ARBA00047960"/>
    </source>
</evidence>